<organism evidence="2 3">
    <name type="scientific">Brassica carinata</name>
    <name type="common">Ethiopian mustard</name>
    <name type="synonym">Abyssinian cabbage</name>
    <dbReference type="NCBI Taxonomy" id="52824"/>
    <lineage>
        <taxon>Eukaryota</taxon>
        <taxon>Viridiplantae</taxon>
        <taxon>Streptophyta</taxon>
        <taxon>Embryophyta</taxon>
        <taxon>Tracheophyta</taxon>
        <taxon>Spermatophyta</taxon>
        <taxon>Magnoliopsida</taxon>
        <taxon>eudicotyledons</taxon>
        <taxon>Gunneridae</taxon>
        <taxon>Pentapetalae</taxon>
        <taxon>rosids</taxon>
        <taxon>malvids</taxon>
        <taxon>Brassicales</taxon>
        <taxon>Brassicaceae</taxon>
        <taxon>Brassiceae</taxon>
        <taxon>Brassica</taxon>
    </lineage>
</organism>
<dbReference type="EMBL" id="JAAMPC010000001">
    <property type="protein sequence ID" value="KAG2330011.1"/>
    <property type="molecule type" value="Genomic_DNA"/>
</dbReference>
<dbReference type="GO" id="GO:0003676">
    <property type="term" value="F:nucleic acid binding"/>
    <property type="evidence" value="ECO:0007669"/>
    <property type="project" value="InterPro"/>
</dbReference>
<accession>A0A8X7WIB1</accession>
<dbReference type="Pfam" id="PF13456">
    <property type="entry name" value="RVT_3"/>
    <property type="match status" value="1"/>
</dbReference>
<evidence type="ECO:0000313" key="3">
    <source>
        <dbReference type="Proteomes" id="UP000886595"/>
    </source>
</evidence>
<dbReference type="InterPro" id="IPR002156">
    <property type="entry name" value="RNaseH_domain"/>
</dbReference>
<comment type="caution">
    <text evidence="2">The sequence shown here is derived from an EMBL/GenBank/DDBJ whole genome shotgun (WGS) entry which is preliminary data.</text>
</comment>
<proteinExistence type="predicted"/>
<gene>
    <name evidence="2" type="ORF">Bca52824_001191</name>
</gene>
<name>A0A8X7WIB1_BRACI</name>
<dbReference type="OrthoDB" id="1113384at2759"/>
<evidence type="ECO:0000313" key="2">
    <source>
        <dbReference type="EMBL" id="KAG2330011.1"/>
    </source>
</evidence>
<sequence length="174" mass="20043">MSSCEKDLGAGGFPFSRRGFENMSLFENFSYLFAIEKNKEVPMELGGIFPWVLWMLWKNRNSFVFEGKSYDAEDTVCKIKEDARQWFAVHGQNAEAVNDIGAHWLNVKRWRAPGLVQRQNAGGCSWVVRNWRGEVVIHSRRAFSRINSLDEAKHFALLWAIESMASHKLQNVCV</sequence>
<reference evidence="2 3" key="1">
    <citation type="submission" date="2020-02" db="EMBL/GenBank/DDBJ databases">
        <authorList>
            <person name="Ma Q."/>
            <person name="Huang Y."/>
            <person name="Song X."/>
            <person name="Pei D."/>
        </authorList>
    </citation>
    <scope>NUCLEOTIDE SEQUENCE [LARGE SCALE GENOMIC DNA]</scope>
    <source>
        <strain evidence="2">Sxm20200214</strain>
        <tissue evidence="2">Leaf</tissue>
    </source>
</reference>
<evidence type="ECO:0000259" key="1">
    <source>
        <dbReference type="Pfam" id="PF13456"/>
    </source>
</evidence>
<dbReference type="GO" id="GO:0004523">
    <property type="term" value="F:RNA-DNA hybrid ribonuclease activity"/>
    <property type="evidence" value="ECO:0007669"/>
    <property type="project" value="InterPro"/>
</dbReference>
<protein>
    <recommendedName>
        <fullName evidence="1">RNase H type-1 domain-containing protein</fullName>
    </recommendedName>
</protein>
<feature type="domain" description="RNase H type-1" evidence="1">
    <location>
        <begin position="116"/>
        <end position="174"/>
    </location>
</feature>
<dbReference type="Proteomes" id="UP000886595">
    <property type="component" value="Unassembled WGS sequence"/>
</dbReference>
<dbReference type="AlphaFoldDB" id="A0A8X7WIB1"/>
<keyword evidence="3" id="KW-1185">Reference proteome</keyword>